<evidence type="ECO:0000256" key="2">
    <source>
        <dbReference type="SAM" id="Phobius"/>
    </source>
</evidence>
<dbReference type="InterPro" id="IPR003855">
    <property type="entry name" value="K+_transporter"/>
</dbReference>
<evidence type="ECO:0000313" key="4">
    <source>
        <dbReference type="EMBL" id="WDF70532.1"/>
    </source>
</evidence>
<feature type="transmembrane region" description="Helical" evidence="2">
    <location>
        <begin position="97"/>
        <end position="118"/>
    </location>
</feature>
<evidence type="ECO:0000313" key="5">
    <source>
        <dbReference type="Proteomes" id="UP001221558"/>
    </source>
</evidence>
<sequence length="556" mass="62178">MGIGKHQATKITAGSLLVALGIIYGDIGTSPLYTFKAIIGNRPISEILVLGGVSCVFWTLMLQTTIKYVWLTLKADNDGEGGIFSLYSLVRRYGKKMIIPTMLGAAALLADGIITPAVSVTSAVEGLEMIAILDGHLSVVPIVIAIISLVFFLQRFGTQTVGKAFGPIMAIWFSVLLFLGFQEIIIYPEVFKALNPYYAYALLTQYPHGFWLLGAVFLCTTGAEALYSDLGHCGRGNIRITWGFVKTCLVVNYLGQAAWLLHQGETYLDGKNPFFEMMPSWFLLPGILIATFAAIVASQALISGSFTLINEAINLNFWQRVTVKQPSDTKGQIYIPSVNNMLWIGCTLVILYFQTSSKMEAAYGLAITLAMMTTTMLLSYFLLYKLKWNKTLVFLLLLTFAVIELSFFVANIVKFQEGGYITVIVGGLFFAVMYISFYGRKINNRYTNFVDLGRHAARITQLSDDASVPKMVTHLIYLSKADNRGQIEERIIESIFSKRPKRADVYWFFHINRANTPYTLDYDVTELVDDKVIKNRAEYRLQDTAKDGTLFPDHHR</sequence>
<feature type="transmembrane region" description="Helical" evidence="2">
    <location>
        <begin position="130"/>
        <end position="153"/>
    </location>
</feature>
<dbReference type="PANTHER" id="PTHR30540">
    <property type="entry name" value="OSMOTIC STRESS POTASSIUM TRANSPORTER"/>
    <property type="match status" value="1"/>
</dbReference>
<dbReference type="Pfam" id="PF02705">
    <property type="entry name" value="K_trans"/>
    <property type="match status" value="1"/>
</dbReference>
<comment type="similarity">
    <text evidence="1">Belongs to the HAK/KUP transporter (TC 2.A.72) family.</text>
</comment>
<reference evidence="4 5" key="1">
    <citation type="submission" date="2023-02" db="EMBL/GenBank/DDBJ databases">
        <title>Genome sequence of Sphingobacterium sp. KACC 22765.</title>
        <authorList>
            <person name="Kim S."/>
            <person name="Heo J."/>
            <person name="Kwon S.-W."/>
        </authorList>
    </citation>
    <scope>NUCLEOTIDE SEQUENCE [LARGE SCALE GENOMIC DNA]</scope>
    <source>
        <strain evidence="4 5">KACC 22765</strain>
    </source>
</reference>
<evidence type="ECO:0000259" key="3">
    <source>
        <dbReference type="Pfam" id="PF02705"/>
    </source>
</evidence>
<organism evidence="4 5">
    <name type="scientific">Sphingobacterium oryzagri</name>
    <dbReference type="NCBI Taxonomy" id="3025669"/>
    <lineage>
        <taxon>Bacteria</taxon>
        <taxon>Pseudomonadati</taxon>
        <taxon>Bacteroidota</taxon>
        <taxon>Sphingobacteriia</taxon>
        <taxon>Sphingobacteriales</taxon>
        <taxon>Sphingobacteriaceae</taxon>
        <taxon>Sphingobacterium</taxon>
    </lineage>
</organism>
<dbReference type="EMBL" id="CP117880">
    <property type="protein sequence ID" value="WDF70532.1"/>
    <property type="molecule type" value="Genomic_DNA"/>
</dbReference>
<protein>
    <submittedName>
        <fullName evidence="4">KUP/HAK/KT family potassium transporter</fullName>
    </submittedName>
</protein>
<dbReference type="InterPro" id="IPR053951">
    <property type="entry name" value="K_trans_N"/>
</dbReference>
<proteinExistence type="inferred from homology"/>
<dbReference type="PANTHER" id="PTHR30540:SF79">
    <property type="entry name" value="LOW AFFINITY POTASSIUM TRANSPORT SYSTEM PROTEIN KUP"/>
    <property type="match status" value="1"/>
</dbReference>
<feature type="transmembrane region" description="Helical" evidence="2">
    <location>
        <begin position="391"/>
        <end position="413"/>
    </location>
</feature>
<gene>
    <name evidence="4" type="ORF">PQ465_09190</name>
</gene>
<keyword evidence="5" id="KW-1185">Reference proteome</keyword>
<evidence type="ECO:0000256" key="1">
    <source>
        <dbReference type="ARBA" id="ARBA00007019"/>
    </source>
</evidence>
<feature type="transmembrane region" description="Helical" evidence="2">
    <location>
        <begin position="333"/>
        <end position="355"/>
    </location>
</feature>
<keyword evidence="2" id="KW-1133">Transmembrane helix</keyword>
<feature type="transmembrane region" description="Helical" evidence="2">
    <location>
        <begin position="165"/>
        <end position="188"/>
    </location>
</feature>
<feature type="transmembrane region" description="Helical" evidence="2">
    <location>
        <begin position="240"/>
        <end position="261"/>
    </location>
</feature>
<feature type="domain" description="K+ potassium transporter integral membrane" evidence="3">
    <location>
        <begin position="17"/>
        <end position="447"/>
    </location>
</feature>
<feature type="transmembrane region" description="Helical" evidence="2">
    <location>
        <begin position="361"/>
        <end position="384"/>
    </location>
</feature>
<feature type="transmembrane region" description="Helical" evidence="2">
    <location>
        <begin position="12"/>
        <end position="35"/>
    </location>
</feature>
<feature type="transmembrane region" description="Helical" evidence="2">
    <location>
        <begin position="281"/>
        <end position="302"/>
    </location>
</feature>
<feature type="transmembrane region" description="Helical" evidence="2">
    <location>
        <begin position="208"/>
        <end position="228"/>
    </location>
</feature>
<keyword evidence="2" id="KW-0472">Membrane</keyword>
<name>A0ABY7WLQ6_9SPHI</name>
<dbReference type="RefSeq" id="WP_274269238.1">
    <property type="nucleotide sequence ID" value="NZ_CP117880.1"/>
</dbReference>
<feature type="transmembrane region" description="Helical" evidence="2">
    <location>
        <begin position="47"/>
        <end position="70"/>
    </location>
</feature>
<feature type="transmembrane region" description="Helical" evidence="2">
    <location>
        <begin position="419"/>
        <end position="439"/>
    </location>
</feature>
<keyword evidence="2" id="KW-0812">Transmembrane</keyword>
<accession>A0ABY7WLQ6</accession>
<dbReference type="Proteomes" id="UP001221558">
    <property type="component" value="Chromosome"/>
</dbReference>